<keyword evidence="1" id="KW-0732">Signal</keyword>
<dbReference type="AlphaFoldDB" id="A0A0G1X5D0"/>
<dbReference type="EMBL" id="LCPB01000011">
    <property type="protein sequence ID" value="KKU89605.1"/>
    <property type="molecule type" value="Genomic_DNA"/>
</dbReference>
<evidence type="ECO:0000256" key="1">
    <source>
        <dbReference type="SAM" id="SignalP"/>
    </source>
</evidence>
<evidence type="ECO:0000313" key="3">
    <source>
        <dbReference type="Proteomes" id="UP000033882"/>
    </source>
</evidence>
<organism evidence="2 3">
    <name type="scientific">Candidatus Wolfebacteria bacterium GW2011_GWA2_47_9b</name>
    <dbReference type="NCBI Taxonomy" id="1619005"/>
    <lineage>
        <taxon>Bacteria</taxon>
        <taxon>Candidatus Wolfeibacteriota</taxon>
    </lineage>
</organism>
<feature type="signal peptide" evidence="1">
    <location>
        <begin position="1"/>
        <end position="22"/>
    </location>
</feature>
<evidence type="ECO:0000313" key="2">
    <source>
        <dbReference type="EMBL" id="KKU89605.1"/>
    </source>
</evidence>
<protein>
    <recommendedName>
        <fullName evidence="4">Outer membrane protein beta-barrel domain-containing protein</fullName>
    </recommendedName>
</protein>
<name>A0A0G1X5D0_9BACT</name>
<gene>
    <name evidence="2" type="ORF">UY19_C0011G0010</name>
</gene>
<proteinExistence type="predicted"/>
<feature type="chain" id="PRO_5002540652" description="Outer membrane protein beta-barrel domain-containing protein" evidence="1">
    <location>
        <begin position="23"/>
        <end position="221"/>
    </location>
</feature>
<dbReference type="Proteomes" id="UP000033882">
    <property type="component" value="Unassembled WGS sequence"/>
</dbReference>
<reference evidence="2 3" key="1">
    <citation type="journal article" date="2015" name="Nature">
        <title>rRNA introns, odd ribosomes, and small enigmatic genomes across a large radiation of phyla.</title>
        <authorList>
            <person name="Brown C.T."/>
            <person name="Hug L.A."/>
            <person name="Thomas B.C."/>
            <person name="Sharon I."/>
            <person name="Castelle C.J."/>
            <person name="Singh A."/>
            <person name="Wilkins M.J."/>
            <person name="Williams K.H."/>
            <person name="Banfield J.F."/>
        </authorList>
    </citation>
    <scope>NUCLEOTIDE SEQUENCE [LARGE SCALE GENOMIC DNA]</scope>
</reference>
<sequence>MKRIVSLAVAIIVLVASVPVYAVTLATESGFYVGMKLQEERYMPTEKDAQPMHLTNYGPVIGYEYEPTVTRVEIQGFYTKLEIVDAVMPGMGLKDEKISGLGIELSQGVKLTDVGDLRVGGFLNYVYHFGLYSQDFVIPTQNGNYAFTLDIPRFHQLRTGGIAQIKPLDCLTVNVTGGYQLQGAFIGSGASLRIGSIEVGADYFHGMDGYDSYAVSTAIHF</sequence>
<comment type="caution">
    <text evidence="2">The sequence shown here is derived from an EMBL/GenBank/DDBJ whole genome shotgun (WGS) entry which is preliminary data.</text>
</comment>
<accession>A0A0G1X5D0</accession>
<evidence type="ECO:0008006" key="4">
    <source>
        <dbReference type="Google" id="ProtNLM"/>
    </source>
</evidence>